<evidence type="ECO:0000313" key="3">
    <source>
        <dbReference type="Proteomes" id="UP001335665"/>
    </source>
</evidence>
<gene>
    <name evidence="2" type="ORF">PS396_01685</name>
</gene>
<reference evidence="2 3" key="1">
    <citation type="submission" date="2023-02" db="EMBL/GenBank/DDBJ databases">
        <title>The predominant lactic acid bacteria and yeasts involved in the spontaneous fermentation of millet during the production of the traditional porridge Hausa koko in Ghana.</title>
        <authorList>
            <person name="Atter A."/>
            <person name="Diaz M."/>
        </authorList>
    </citation>
    <scope>NUCLEOTIDE SEQUENCE [LARGE SCALE GENOMIC DNA]</scope>
    <source>
        <strain evidence="2 3">FI11552</strain>
    </source>
</reference>
<comment type="caution">
    <text evidence="2">The sequence shown here is derived from an EMBL/GenBank/DDBJ whole genome shotgun (WGS) entry which is preliminary data.</text>
</comment>
<evidence type="ECO:0000313" key="2">
    <source>
        <dbReference type="EMBL" id="MEE6700530.1"/>
    </source>
</evidence>
<dbReference type="Proteomes" id="UP001335665">
    <property type="component" value="Unassembled WGS sequence"/>
</dbReference>
<proteinExistence type="predicted"/>
<keyword evidence="1" id="KW-0812">Transmembrane</keyword>
<keyword evidence="1" id="KW-1133">Transmembrane helix</keyword>
<keyword evidence="3" id="KW-1185">Reference proteome</keyword>
<dbReference type="RefSeq" id="WP_169788927.1">
    <property type="nucleotide sequence ID" value="NZ_CP045530.1"/>
</dbReference>
<dbReference type="EMBL" id="JAQSFA010000002">
    <property type="protein sequence ID" value="MEE6700530.1"/>
    <property type="molecule type" value="Genomic_DNA"/>
</dbReference>
<protein>
    <submittedName>
        <fullName evidence="2">Uncharacterized protein</fullName>
    </submittedName>
</protein>
<accession>A0ABU7SR27</accession>
<sequence>MVSWFFWLAMIITFAFFLLIMVLFICQWVIYYRVERTMLHYDQHFYSKEDQD</sequence>
<name>A0ABU7SR27_9LACO</name>
<feature type="transmembrane region" description="Helical" evidence="1">
    <location>
        <begin position="6"/>
        <end position="31"/>
    </location>
</feature>
<organism evidence="2 3">
    <name type="scientific">Limosilactobacillus pontis</name>
    <dbReference type="NCBI Taxonomy" id="35787"/>
    <lineage>
        <taxon>Bacteria</taxon>
        <taxon>Bacillati</taxon>
        <taxon>Bacillota</taxon>
        <taxon>Bacilli</taxon>
        <taxon>Lactobacillales</taxon>
        <taxon>Lactobacillaceae</taxon>
        <taxon>Limosilactobacillus</taxon>
    </lineage>
</organism>
<keyword evidence="1" id="KW-0472">Membrane</keyword>
<evidence type="ECO:0000256" key="1">
    <source>
        <dbReference type="SAM" id="Phobius"/>
    </source>
</evidence>
<dbReference type="GeneID" id="87979664"/>